<evidence type="ECO:0000313" key="3">
    <source>
        <dbReference type="EMBL" id="PZW27975.1"/>
    </source>
</evidence>
<dbReference type="SUPFAM" id="SSF51604">
    <property type="entry name" value="Enolase C-terminal domain-like"/>
    <property type="match status" value="1"/>
</dbReference>
<dbReference type="InterPro" id="IPR034593">
    <property type="entry name" value="DgoD-like"/>
</dbReference>
<sequence>MKIVDVKTYVLGTPWRNITCVEVLTDEGVSGFGEVRMVNRTEALKGYLSEAVPNHVLGHDPMRIEDLTQRMYRNDYGRAGEVSMSALSAIEIACWDIMGKVLNKPVYQLLGGAVRDRIKAYANGWYTVERTPEEFHRAARRVVEKGYQALKLDPFGAGFYELERAEKHKAVALVEAVRDAIGPEAELLIEMHGRFNPATAIEMARLLEPFEPSWIEEPVPPENLAALKKVANRVSIPVATGERIHARHEFREIFELQAADIIQPDITQMGGLMEAKKLAAWAESYYVLVAPHNVGGPISTAAALHFAASTPNFKIQEHFNDFADSWVKTAAPGNPEVVDGYFALPQGPGLGVRFDPDVAREHPQERIFFNLYAENWHLRQAQQPAKGDESCK</sequence>
<feature type="domain" description="Mandelate racemase/muconate lactonizing enzyme C-terminal" evidence="2">
    <location>
        <begin position="132"/>
        <end position="237"/>
    </location>
</feature>
<dbReference type="SUPFAM" id="SSF54826">
    <property type="entry name" value="Enolase N-terminal domain-like"/>
    <property type="match status" value="1"/>
</dbReference>
<dbReference type="PANTHER" id="PTHR48080">
    <property type="entry name" value="D-GALACTONATE DEHYDRATASE-RELATED"/>
    <property type="match status" value="1"/>
</dbReference>
<evidence type="ECO:0000259" key="2">
    <source>
        <dbReference type="SMART" id="SM00922"/>
    </source>
</evidence>
<proteinExistence type="predicted"/>
<comment type="caution">
    <text evidence="3">The sequence shown here is derived from an EMBL/GenBank/DDBJ whole genome shotgun (WGS) entry which is preliminary data.</text>
</comment>
<dbReference type="SMART" id="SM00922">
    <property type="entry name" value="MR_MLE"/>
    <property type="match status" value="1"/>
</dbReference>
<dbReference type="GO" id="GO:0016829">
    <property type="term" value="F:lyase activity"/>
    <property type="evidence" value="ECO:0007669"/>
    <property type="project" value="UniProtKB-KW"/>
</dbReference>
<dbReference type="OrthoDB" id="9775391at2"/>
<dbReference type="Pfam" id="PF13378">
    <property type="entry name" value="MR_MLE_C"/>
    <property type="match status" value="1"/>
</dbReference>
<dbReference type="PANTHER" id="PTHR48080:SF2">
    <property type="entry name" value="D-GALACTONATE DEHYDRATASE"/>
    <property type="match status" value="1"/>
</dbReference>
<reference evidence="3 4" key="1">
    <citation type="submission" date="2018-06" db="EMBL/GenBank/DDBJ databases">
        <title>Genomic Encyclopedia of Archaeal and Bacterial Type Strains, Phase II (KMG-II): from individual species to whole genera.</title>
        <authorList>
            <person name="Goeker M."/>
        </authorList>
    </citation>
    <scope>NUCLEOTIDE SEQUENCE [LARGE SCALE GENOMIC DNA]</scope>
    <source>
        <strain evidence="3 4">ATCC BAA-1881</strain>
    </source>
</reference>
<name>A0A326UDX0_THEHA</name>
<dbReference type="Gene3D" id="3.20.20.120">
    <property type="entry name" value="Enolase-like C-terminal domain"/>
    <property type="match status" value="1"/>
</dbReference>
<dbReference type="SFLD" id="SFLDS00001">
    <property type="entry name" value="Enolase"/>
    <property type="match status" value="1"/>
</dbReference>
<accession>A0A326UDX0</accession>
<organism evidence="3 4">
    <name type="scientific">Thermosporothrix hazakensis</name>
    <dbReference type="NCBI Taxonomy" id="644383"/>
    <lineage>
        <taxon>Bacteria</taxon>
        <taxon>Bacillati</taxon>
        <taxon>Chloroflexota</taxon>
        <taxon>Ktedonobacteria</taxon>
        <taxon>Ktedonobacterales</taxon>
        <taxon>Thermosporotrichaceae</taxon>
        <taxon>Thermosporothrix</taxon>
    </lineage>
</organism>
<dbReference type="NCBIfam" id="NF010624">
    <property type="entry name" value="PRK14017.1"/>
    <property type="match status" value="1"/>
</dbReference>
<dbReference type="Proteomes" id="UP000248806">
    <property type="component" value="Unassembled WGS sequence"/>
</dbReference>
<gene>
    <name evidence="3" type="ORF">EI42_03353</name>
</gene>
<dbReference type="Pfam" id="PF02746">
    <property type="entry name" value="MR_MLE_N"/>
    <property type="match status" value="1"/>
</dbReference>
<dbReference type="RefSeq" id="WP_111323722.1">
    <property type="nucleotide sequence ID" value="NZ_BIFX01000003.1"/>
</dbReference>
<evidence type="ECO:0000313" key="4">
    <source>
        <dbReference type="Proteomes" id="UP000248806"/>
    </source>
</evidence>
<keyword evidence="4" id="KW-1185">Reference proteome</keyword>
<protein>
    <submittedName>
        <fullName evidence="3">Galactonate dehydratase</fullName>
    </submittedName>
</protein>
<dbReference type="EMBL" id="QKUF01000011">
    <property type="protein sequence ID" value="PZW27975.1"/>
    <property type="molecule type" value="Genomic_DNA"/>
</dbReference>
<dbReference type="Gene3D" id="3.30.390.10">
    <property type="entry name" value="Enolase-like, N-terminal domain"/>
    <property type="match status" value="1"/>
</dbReference>
<dbReference type="InterPro" id="IPR013341">
    <property type="entry name" value="Mandelate_racemase_N_dom"/>
</dbReference>
<dbReference type="AlphaFoldDB" id="A0A326UDX0"/>
<dbReference type="SFLD" id="SFLDG00179">
    <property type="entry name" value="mandelate_racemase"/>
    <property type="match status" value="1"/>
</dbReference>
<dbReference type="InterPro" id="IPR029017">
    <property type="entry name" value="Enolase-like_N"/>
</dbReference>
<dbReference type="CDD" id="cd03316">
    <property type="entry name" value="MR_like"/>
    <property type="match status" value="1"/>
</dbReference>
<evidence type="ECO:0000256" key="1">
    <source>
        <dbReference type="ARBA" id="ARBA00023239"/>
    </source>
</evidence>
<keyword evidence="1" id="KW-0456">Lyase</keyword>
<dbReference type="InterPro" id="IPR013342">
    <property type="entry name" value="Mandelate_racemase_C"/>
</dbReference>
<dbReference type="InterPro" id="IPR036849">
    <property type="entry name" value="Enolase-like_C_sf"/>
</dbReference>
<dbReference type="InterPro" id="IPR029065">
    <property type="entry name" value="Enolase_C-like"/>
</dbReference>